<keyword evidence="3" id="KW-1185">Reference proteome</keyword>
<keyword evidence="1" id="KW-0472">Membrane</keyword>
<evidence type="ECO:0000313" key="3">
    <source>
        <dbReference type="Proteomes" id="UP000669179"/>
    </source>
</evidence>
<proteinExistence type="predicted"/>
<keyword evidence="1" id="KW-0812">Transmembrane</keyword>
<dbReference type="RefSeq" id="WP_208261529.1">
    <property type="nucleotide sequence ID" value="NZ_JAGEOJ010000021.1"/>
</dbReference>
<accession>A0A939T5A1</accession>
<name>A0A939T5A1_9ACTN</name>
<feature type="transmembrane region" description="Helical" evidence="1">
    <location>
        <begin position="54"/>
        <end position="71"/>
    </location>
</feature>
<protein>
    <submittedName>
        <fullName evidence="2">Uncharacterized protein</fullName>
    </submittedName>
</protein>
<keyword evidence="1" id="KW-1133">Transmembrane helix</keyword>
<dbReference type="EMBL" id="JAGEOJ010000021">
    <property type="protein sequence ID" value="MBO2453501.1"/>
    <property type="molecule type" value="Genomic_DNA"/>
</dbReference>
<dbReference type="Proteomes" id="UP000669179">
    <property type="component" value="Unassembled WGS sequence"/>
</dbReference>
<gene>
    <name evidence="2" type="ORF">J4573_40865</name>
</gene>
<dbReference type="AlphaFoldDB" id="A0A939T5A1"/>
<reference evidence="2" key="1">
    <citation type="submission" date="2021-03" db="EMBL/GenBank/DDBJ databases">
        <authorList>
            <person name="Kanchanasin P."/>
            <person name="Saeng-In P."/>
            <person name="Phongsopitanun W."/>
            <person name="Yuki M."/>
            <person name="Kudo T."/>
            <person name="Ohkuma M."/>
            <person name="Tanasupawat S."/>
        </authorList>
    </citation>
    <scope>NUCLEOTIDE SEQUENCE</scope>
    <source>
        <strain evidence="2">GKU 128</strain>
    </source>
</reference>
<comment type="caution">
    <text evidence="2">The sequence shown here is derived from an EMBL/GenBank/DDBJ whole genome shotgun (WGS) entry which is preliminary data.</text>
</comment>
<organism evidence="2 3">
    <name type="scientific">Actinomadura barringtoniae</name>
    <dbReference type="NCBI Taxonomy" id="1427535"/>
    <lineage>
        <taxon>Bacteria</taxon>
        <taxon>Bacillati</taxon>
        <taxon>Actinomycetota</taxon>
        <taxon>Actinomycetes</taxon>
        <taxon>Streptosporangiales</taxon>
        <taxon>Thermomonosporaceae</taxon>
        <taxon>Actinomadura</taxon>
    </lineage>
</organism>
<evidence type="ECO:0000313" key="2">
    <source>
        <dbReference type="EMBL" id="MBO2453501.1"/>
    </source>
</evidence>
<evidence type="ECO:0000256" key="1">
    <source>
        <dbReference type="SAM" id="Phobius"/>
    </source>
</evidence>
<sequence length="72" mass="7433">MNAEDDFGLWERELKPEIPRVQAGSASGRGMVAAAAVVAAGCTILITLGQAPLGAAGLILSSLILLLWRIGM</sequence>